<comment type="caution">
    <text evidence="4">The sequence shown here is derived from an EMBL/GenBank/DDBJ whole genome shotgun (WGS) entry which is preliminary data.</text>
</comment>
<evidence type="ECO:0000256" key="3">
    <source>
        <dbReference type="SAM" id="SignalP"/>
    </source>
</evidence>
<evidence type="ECO:0000256" key="2">
    <source>
        <dbReference type="SAM" id="MobiDB-lite"/>
    </source>
</evidence>
<keyword evidence="1" id="KW-0175">Coiled coil</keyword>
<feature type="coiled-coil region" evidence="1">
    <location>
        <begin position="148"/>
        <end position="175"/>
    </location>
</feature>
<gene>
    <name evidence="4" type="ORF">B5V51_6435</name>
</gene>
<feature type="region of interest" description="Disordered" evidence="2">
    <location>
        <begin position="458"/>
        <end position="478"/>
    </location>
</feature>
<dbReference type="EMBL" id="NWSH01000287">
    <property type="protein sequence ID" value="PCG77756.1"/>
    <property type="molecule type" value="Genomic_DNA"/>
</dbReference>
<feature type="coiled-coil region" evidence="1">
    <location>
        <begin position="235"/>
        <end position="262"/>
    </location>
</feature>
<feature type="chain" id="PRO_5012720433" evidence="3">
    <location>
        <begin position="17"/>
        <end position="976"/>
    </location>
</feature>
<feature type="compositionally biased region" description="Low complexity" evidence="2">
    <location>
        <begin position="952"/>
        <end position="976"/>
    </location>
</feature>
<protein>
    <submittedName>
        <fullName evidence="4">Uncharacterized protein</fullName>
    </submittedName>
</protein>
<evidence type="ECO:0000313" key="4">
    <source>
        <dbReference type="EMBL" id="PCG77756.1"/>
    </source>
</evidence>
<feature type="signal peptide" evidence="3">
    <location>
        <begin position="1"/>
        <end position="16"/>
    </location>
</feature>
<feature type="compositionally biased region" description="Polar residues" evidence="2">
    <location>
        <begin position="49"/>
        <end position="60"/>
    </location>
</feature>
<feature type="compositionally biased region" description="Polar residues" evidence="2">
    <location>
        <begin position="463"/>
        <end position="476"/>
    </location>
</feature>
<keyword evidence="3" id="KW-0732">Signal</keyword>
<feature type="region of interest" description="Disordered" evidence="2">
    <location>
        <begin position="949"/>
        <end position="976"/>
    </location>
</feature>
<feature type="region of interest" description="Disordered" evidence="2">
    <location>
        <begin position="36"/>
        <end position="74"/>
    </location>
</feature>
<dbReference type="AlphaFoldDB" id="A0A2A4K159"/>
<proteinExistence type="predicted"/>
<sequence length="976" mass="109348">MKTLVAVSALVALAIAAPAQPGDGLAIQDWHPQGLTSLPDLQREKKSPSDVTNPVQNSEALHSDNQDVHTDTAATLPTGRSFTLKKPLIVKKKMGYQVYRDSEEEKALADSNETCGRQVKVKLCDGEGNLRATLKGSSPDGTHIHKTEDDVKHSIKMAKEAVENLQRDLKKMELKSSMKMAHESQSDTELHEDIEVARQALKHIHENFGNLESMSLHATSARDSDAMHDIHVTIAKTEEERMSQWKEAIANIQKNVEIARNIEDSFKDASNQESFMHLDQSEDVSVKTDKHIEESSQSHVASTEVNHMRLAHDTVIDHHLEHEANDGKQLNKATDEMHVIEHNAREKMSSEDNMNMAPSDMIQVNLDTLKTQEPLRSENHKIHEDEKSADTKLQLDVQNEKHNLVHEKTTTDHHHEGKSSELDIDMTTGQSEHHIMQVPATKPLMEETQIKLDEEKDTEFKTSENIPETSMTSSGNVKPLTTDVLEEQKVTERKMEHHHKQHKNADDMANSDDMIDFLAKSATPLHQDNIENAEFDKEHATLEKHDFKHLDNAPKSAEHIEFHNIAKQDENVMLSKSADHVLLPDLQNQHMTQHAQLSHIESQPSMKAAEEHLHHLQHMNTGLLAHDNTHLDHLSSMKAAENVDETWAVKPKQAIHGSLHSFKQFDNAPKSAGHRKFHTFAKQNENVMLSKSADHVLLPDLQNQHMTQHAQLSHIESQPSMKAAEEHLHHLQHMNTGLLAHDNTHLDHLASMRADNFDQEFEMTRGLPHAHGIITENTMDHMRNSHMAGNSQIPSKMGIAHDFEASHVQSHLHHPGRFQQTSMMHAPMHEMTGMGSAMHSHFHPSMRDAMEGFESDHMFRWKPAHESARSAYGSGLSGSIGSSGAVGVFPNANTGGCAIPLLLSCSPSVVSGSLAKATSASAGLSSYSAPSYRTEEDFMFHNKRDVKNTNDLRTTTAKRTPTTLKQKTTQTLEKQL</sequence>
<reference evidence="4" key="1">
    <citation type="submission" date="2017-09" db="EMBL/GenBank/DDBJ databases">
        <title>Contemporary evolution of a Lepidopteran species, Heliothis virescens, in response to modern agricultural practices.</title>
        <authorList>
            <person name="Fritz M.L."/>
            <person name="Deyonke A.M."/>
            <person name="Papanicolaou A."/>
            <person name="Micinski S."/>
            <person name="Westbrook J."/>
            <person name="Gould F."/>
        </authorList>
    </citation>
    <scope>NUCLEOTIDE SEQUENCE [LARGE SCALE GENOMIC DNA]</scope>
    <source>
        <strain evidence="4">HvINT-</strain>
        <tissue evidence="4">Whole body</tissue>
    </source>
</reference>
<accession>A0A2A4K159</accession>
<organism evidence="4">
    <name type="scientific">Heliothis virescens</name>
    <name type="common">Tobacco budworm moth</name>
    <dbReference type="NCBI Taxonomy" id="7102"/>
    <lineage>
        <taxon>Eukaryota</taxon>
        <taxon>Metazoa</taxon>
        <taxon>Ecdysozoa</taxon>
        <taxon>Arthropoda</taxon>
        <taxon>Hexapoda</taxon>
        <taxon>Insecta</taxon>
        <taxon>Pterygota</taxon>
        <taxon>Neoptera</taxon>
        <taxon>Endopterygota</taxon>
        <taxon>Lepidoptera</taxon>
        <taxon>Glossata</taxon>
        <taxon>Ditrysia</taxon>
        <taxon>Noctuoidea</taxon>
        <taxon>Noctuidae</taxon>
        <taxon>Heliothinae</taxon>
        <taxon>Heliothis</taxon>
    </lineage>
</organism>
<evidence type="ECO:0000256" key="1">
    <source>
        <dbReference type="SAM" id="Coils"/>
    </source>
</evidence>
<name>A0A2A4K159_HELVI</name>
<feature type="compositionally biased region" description="Basic and acidic residues" evidence="2">
    <location>
        <begin position="61"/>
        <end position="70"/>
    </location>
</feature>